<keyword evidence="3 10" id="KW-0479">Metal-binding</keyword>
<comment type="function">
    <text evidence="10">Catalyzes the attachment of isoleucine to tRNA(Ile). As IleRS can inadvertently accommodate and process structurally similar amino acids such as valine, to avoid such errors it has two additional distinct tRNA(Ile)-dependent editing activities. One activity is designated as 'pretransfer' editing and involves the hydrolysis of activated Val-AMP. The other activity is designated 'posttransfer' editing and involves deacylation of mischarged Val-tRNA(Ile).</text>
</comment>
<dbReference type="SUPFAM" id="SSF50677">
    <property type="entry name" value="ValRS/IleRS/LeuRS editing domain"/>
    <property type="match status" value="1"/>
</dbReference>
<keyword evidence="8 10" id="KW-0030">Aminoacyl-tRNA synthetase</keyword>
<dbReference type="GO" id="GO:0000049">
    <property type="term" value="F:tRNA binding"/>
    <property type="evidence" value="ECO:0007669"/>
    <property type="project" value="InterPro"/>
</dbReference>
<dbReference type="InterPro" id="IPR002301">
    <property type="entry name" value="Ile-tRNA-ligase"/>
</dbReference>
<evidence type="ECO:0000256" key="2">
    <source>
        <dbReference type="ARBA" id="ARBA00022598"/>
    </source>
</evidence>
<keyword evidence="5 10" id="KW-0862">Zinc</keyword>
<evidence type="ECO:0000259" key="12">
    <source>
        <dbReference type="Pfam" id="PF08264"/>
    </source>
</evidence>
<dbReference type="GO" id="GO:0008270">
    <property type="term" value="F:zinc ion binding"/>
    <property type="evidence" value="ECO:0007669"/>
    <property type="project" value="UniProtKB-UniRule"/>
</dbReference>
<organism evidence="13 14">
    <name type="scientific">Infirmifilum lucidum</name>
    <dbReference type="NCBI Taxonomy" id="2776706"/>
    <lineage>
        <taxon>Archaea</taxon>
        <taxon>Thermoproteota</taxon>
        <taxon>Thermoprotei</taxon>
        <taxon>Thermofilales</taxon>
        <taxon>Thermofilaceae</taxon>
        <taxon>Infirmifilum</taxon>
    </lineage>
</organism>
<reference evidence="13 14" key="1">
    <citation type="submission" date="2020-10" db="EMBL/GenBank/DDBJ databases">
        <title>Thermofilum lucidum 3507LT sp. nov. a novel member of Thermofilaceae family isolated from Chile hot spring, and proposal of description order Thermofilales.</title>
        <authorList>
            <person name="Zayulina K.S."/>
            <person name="Elcheninov A.G."/>
            <person name="Toshchakov S.V."/>
            <person name="Kublanov I.V."/>
        </authorList>
    </citation>
    <scope>NUCLEOTIDE SEQUENCE [LARGE SCALE GENOMIC DNA]</scope>
    <source>
        <strain evidence="13 14">3507LT</strain>
    </source>
</reference>
<dbReference type="InterPro" id="IPR014729">
    <property type="entry name" value="Rossmann-like_a/b/a_fold"/>
</dbReference>
<dbReference type="InterPro" id="IPR002300">
    <property type="entry name" value="aa-tRNA-synth_Ia"/>
</dbReference>
<dbReference type="FunFam" id="3.40.50.620:FF:000286">
    <property type="entry name" value="Isoleucine--tRNA ligase"/>
    <property type="match status" value="1"/>
</dbReference>
<dbReference type="RefSeq" id="WP_192818446.1">
    <property type="nucleotide sequence ID" value="NZ_CP062310.1"/>
</dbReference>
<comment type="similarity">
    <text evidence="10">Belongs to the class-I aminoacyl-tRNA synthetase family. IleS type 2 subfamily.</text>
</comment>
<dbReference type="Pfam" id="PF00133">
    <property type="entry name" value="tRNA-synt_1"/>
    <property type="match status" value="1"/>
</dbReference>
<protein>
    <recommendedName>
        <fullName evidence="10">Isoleucine--tRNA ligase</fullName>
        <ecNumber evidence="10">6.1.1.5</ecNumber>
    </recommendedName>
    <alternativeName>
        <fullName evidence="10">Isoleucyl-tRNA synthetase</fullName>
        <shortName evidence="10">IleRS</shortName>
    </alternativeName>
</protein>
<feature type="domain" description="Aminoacyl-tRNA synthetase class Ia" evidence="11">
    <location>
        <begin position="20"/>
        <end position="641"/>
    </location>
</feature>
<feature type="short sequence motif" description="'KMSKS' region" evidence="10">
    <location>
        <begin position="601"/>
        <end position="605"/>
    </location>
</feature>
<dbReference type="PANTHER" id="PTHR42780:SF1">
    <property type="entry name" value="ISOLEUCINE--TRNA LIGASE, CYTOPLASMIC"/>
    <property type="match status" value="1"/>
</dbReference>
<dbReference type="SUPFAM" id="SSF52374">
    <property type="entry name" value="Nucleotidylyl transferase"/>
    <property type="match status" value="1"/>
</dbReference>
<evidence type="ECO:0000256" key="4">
    <source>
        <dbReference type="ARBA" id="ARBA00022741"/>
    </source>
</evidence>
<dbReference type="Gene3D" id="3.40.50.620">
    <property type="entry name" value="HUPs"/>
    <property type="match status" value="2"/>
</dbReference>
<evidence type="ECO:0000256" key="5">
    <source>
        <dbReference type="ARBA" id="ARBA00022833"/>
    </source>
</evidence>
<dbReference type="EMBL" id="CP062310">
    <property type="protein sequence ID" value="QOJ78474.1"/>
    <property type="molecule type" value="Genomic_DNA"/>
</dbReference>
<accession>A0A7L9FHU1</accession>
<dbReference type="NCBIfam" id="TIGR00392">
    <property type="entry name" value="ileS"/>
    <property type="match status" value="1"/>
</dbReference>
<dbReference type="HAMAP" id="MF_02003">
    <property type="entry name" value="Ile_tRNA_synth_type2"/>
    <property type="match status" value="1"/>
</dbReference>
<dbReference type="GO" id="GO:0006428">
    <property type="term" value="P:isoleucyl-tRNA aminoacylation"/>
    <property type="evidence" value="ECO:0007669"/>
    <property type="project" value="UniProtKB-UniRule"/>
</dbReference>
<dbReference type="EC" id="6.1.1.5" evidence="10"/>
<evidence type="ECO:0000256" key="1">
    <source>
        <dbReference type="ARBA" id="ARBA00022490"/>
    </source>
</evidence>
<comment type="caution">
    <text evidence="10">Lacks conserved residue(s) required for the propagation of feature annotation.</text>
</comment>
<dbReference type="SUPFAM" id="SSF47323">
    <property type="entry name" value="Anticodon-binding domain of a subclass of class I aminoacyl-tRNA synthetases"/>
    <property type="match status" value="1"/>
</dbReference>
<dbReference type="Gene3D" id="3.30.720.200">
    <property type="match status" value="1"/>
</dbReference>
<keyword evidence="1 10" id="KW-0963">Cytoplasm</keyword>
<dbReference type="FunCoup" id="A0A7L9FHU1">
    <property type="interactions" value="201"/>
</dbReference>
<dbReference type="Proteomes" id="UP000594121">
    <property type="component" value="Chromosome"/>
</dbReference>
<evidence type="ECO:0000256" key="10">
    <source>
        <dbReference type="HAMAP-Rule" id="MF_02003"/>
    </source>
</evidence>
<keyword evidence="6 10" id="KW-0067">ATP-binding</keyword>
<gene>
    <name evidence="10" type="primary">ileS</name>
    <name evidence="13" type="ORF">IG193_06890</name>
</gene>
<comment type="domain">
    <text evidence="10">IleRS has two distinct active sites: one for aminoacylation and one for editing. The misactivated valine is translocated from the active site to the editing site, which sterically excludes the correctly activated isoleucine. The single editing site contains two valyl binding pockets, one specific for each substrate (Val-AMP or Val-tRNA(Ile)).</text>
</comment>
<evidence type="ECO:0000256" key="8">
    <source>
        <dbReference type="ARBA" id="ARBA00023146"/>
    </source>
</evidence>
<dbReference type="InterPro" id="IPR009080">
    <property type="entry name" value="tRNAsynth_Ia_anticodon-bd"/>
</dbReference>
<dbReference type="InterPro" id="IPR009008">
    <property type="entry name" value="Val/Leu/Ile-tRNA-synth_edit"/>
</dbReference>
<dbReference type="Gene3D" id="1.10.730.10">
    <property type="entry name" value="Isoleucyl-tRNA Synthetase, Domain 1"/>
    <property type="match status" value="1"/>
</dbReference>
<dbReference type="GO" id="GO:0005524">
    <property type="term" value="F:ATP binding"/>
    <property type="evidence" value="ECO:0007669"/>
    <property type="project" value="UniProtKB-UniRule"/>
</dbReference>
<dbReference type="InterPro" id="IPR033709">
    <property type="entry name" value="Anticodon_Ile_ABEc"/>
</dbReference>
<evidence type="ECO:0000256" key="6">
    <source>
        <dbReference type="ARBA" id="ARBA00022840"/>
    </source>
</evidence>
<dbReference type="Pfam" id="PF08264">
    <property type="entry name" value="Anticodon_1"/>
    <property type="match status" value="1"/>
</dbReference>
<comment type="catalytic activity">
    <reaction evidence="9 10">
        <text>tRNA(Ile) + L-isoleucine + ATP = L-isoleucyl-tRNA(Ile) + AMP + diphosphate</text>
        <dbReference type="Rhea" id="RHEA:11060"/>
        <dbReference type="Rhea" id="RHEA-COMP:9666"/>
        <dbReference type="Rhea" id="RHEA-COMP:9695"/>
        <dbReference type="ChEBI" id="CHEBI:30616"/>
        <dbReference type="ChEBI" id="CHEBI:33019"/>
        <dbReference type="ChEBI" id="CHEBI:58045"/>
        <dbReference type="ChEBI" id="CHEBI:78442"/>
        <dbReference type="ChEBI" id="CHEBI:78528"/>
        <dbReference type="ChEBI" id="CHEBI:456215"/>
        <dbReference type="EC" id="6.1.1.5"/>
    </reaction>
</comment>
<name>A0A7L9FHU1_9CREN</name>
<dbReference type="Pfam" id="PF19302">
    <property type="entry name" value="DUF5915"/>
    <property type="match status" value="1"/>
</dbReference>
<comment type="subcellular location">
    <subcellularLocation>
        <location evidence="10">Cytoplasm</location>
    </subcellularLocation>
</comment>
<dbReference type="PANTHER" id="PTHR42780">
    <property type="entry name" value="SOLEUCYL-TRNA SYNTHETASE"/>
    <property type="match status" value="1"/>
</dbReference>
<sequence length="1065" mass="124254">MPVVRQLPQEFNPKEYELEILQYWYSNRIYDRIRESSKGRRKFYFLDGPPYASSGVPHVGTLWNKVLKDAVIRFYRSIGYDAHDQPGYDCHGLPIEVQIEKRLGFKSKKDIEDFGVDRFVEECKKFVSENIQSLSMHFRDFGVSMDWERPYRTMDDEYIEGAWWLVKRAHEKGLLDYGLKVVHWCPRCETTLADYEVTEYTELEDPSIYVKFPLSGGRRRYILIWTTTPWTLPANVAVMVNPDLEYAWIDIGGEEILVAKERVEKVMEEAGVKEYRIVEVVRGSELEGLKYEHPLKDEVSVQQRLSDAHKVVLSREFVTAEEGTGLVHVAPGHGEEDFIVGARYSLPVVVLVDEKGRLTEEAGRYAGIYVREANKVIIEDLERKNFLLHAGTLKHRYPICWRCKTPLVLRGTKQWFIRVTHLKDRMLEETERVDWIPKWAGYARFRNWLAGLRDWIISRQRYWGTPAPIWVCENCGERSVVGSKEELEELAGSKLDLPDLHRPWIDGVTLKCPKCGGTMRRVPDVLDVWLDSGVAFYASLGYPKSEEKFKVLWPVDLVIEGHDQIAGWFFSLLRSGLIAFDRSPYLRVLMHGFALDEQGREMHKSLGNYVEPRQVLEYKYGSRDVFRWFVLKNTTWEDLRFSWRGLEEVYSDLNILWNVYYFASLYMSIDKFDPEMYPIDSLLDRLQVEDRWLLSRFERFLRETRKAFEELNIYRAARLLRDFVVEDLSHWYIRLIRPRVWIEEEAESKLAAYATLSYVLRRLLVAASPILPFTMEKIYLEVFKSERDPPSIHMFSWPEGREEFIDDRLEKHMEVAREVVERALAVRMRRGIKVRQPLPAIYVFTDDPEVRDAVSRMEHVIASQVNVKKVAVHDLSSLKKYKAFKIEPVYRVLGPAFKSAANAVVDEVMRRSEEVAAAIIERGFADVEVGGNTFRVTRDMVNIVETWREGFDGESLSWGSVVLDLALSERELAEGFARDVLRRIQFMRKQLGLAVSDYIVTTIYAPREYLRLLGEYEDFLRTESRSSAVVYVADENQVSGDLVQEWDIGDVNVKIGISRTSTRHS</sequence>
<dbReference type="PRINTS" id="PR00984">
    <property type="entry name" value="TRNASYNTHILE"/>
</dbReference>
<dbReference type="GeneID" id="59149608"/>
<evidence type="ECO:0000313" key="14">
    <source>
        <dbReference type="Proteomes" id="UP000594121"/>
    </source>
</evidence>
<feature type="domain" description="Methionyl/Valyl/Leucyl/Isoleucyl-tRNA synthetase anticodon-binding" evidence="12">
    <location>
        <begin position="690"/>
        <end position="840"/>
    </location>
</feature>
<evidence type="ECO:0000256" key="9">
    <source>
        <dbReference type="ARBA" id="ARBA00048359"/>
    </source>
</evidence>
<dbReference type="InterPro" id="IPR023586">
    <property type="entry name" value="Ile-tRNA-ligase_type2"/>
</dbReference>
<comment type="subunit">
    <text evidence="10">Monomer.</text>
</comment>
<feature type="binding site" evidence="10">
    <location>
        <position position="604"/>
    </location>
    <ligand>
        <name>ATP</name>
        <dbReference type="ChEBI" id="CHEBI:30616"/>
    </ligand>
</feature>
<dbReference type="GO" id="GO:0004822">
    <property type="term" value="F:isoleucine-tRNA ligase activity"/>
    <property type="evidence" value="ECO:0007669"/>
    <property type="project" value="UniProtKB-UniRule"/>
</dbReference>
<dbReference type="InParanoid" id="A0A7L9FHU1"/>
<keyword evidence="7 10" id="KW-0648">Protein biosynthesis</keyword>
<keyword evidence="14" id="KW-1185">Reference proteome</keyword>
<keyword evidence="4 10" id="KW-0547">Nucleotide-binding</keyword>
<keyword evidence="2 10" id="KW-0436">Ligase</keyword>
<evidence type="ECO:0000313" key="13">
    <source>
        <dbReference type="EMBL" id="QOJ78474.1"/>
    </source>
</evidence>
<evidence type="ECO:0000256" key="7">
    <source>
        <dbReference type="ARBA" id="ARBA00022917"/>
    </source>
</evidence>
<dbReference type="InterPro" id="IPR013155">
    <property type="entry name" value="M/V/L/I-tRNA-synth_anticd-bd"/>
</dbReference>
<dbReference type="CDD" id="cd07961">
    <property type="entry name" value="Anticodon_Ia_Ile_ABEc"/>
    <property type="match status" value="1"/>
</dbReference>
<dbReference type="GO" id="GO:0002161">
    <property type="term" value="F:aminoacyl-tRNA deacylase activity"/>
    <property type="evidence" value="ECO:0007669"/>
    <property type="project" value="InterPro"/>
</dbReference>
<evidence type="ECO:0000256" key="3">
    <source>
        <dbReference type="ARBA" id="ARBA00022723"/>
    </source>
</evidence>
<evidence type="ECO:0000259" key="11">
    <source>
        <dbReference type="Pfam" id="PF00133"/>
    </source>
</evidence>
<dbReference type="KEGG" id="thel:IG193_06890"/>
<dbReference type="AlphaFoldDB" id="A0A7L9FHU1"/>
<proteinExistence type="inferred from homology"/>
<comment type="cofactor">
    <cofactor evidence="10">
        <name>Zn(2+)</name>
        <dbReference type="ChEBI" id="CHEBI:29105"/>
    </cofactor>
</comment>
<dbReference type="GO" id="GO:0005737">
    <property type="term" value="C:cytoplasm"/>
    <property type="evidence" value="ECO:0007669"/>
    <property type="project" value="UniProtKB-SubCell"/>
</dbReference>